<organism evidence="1 2">
    <name type="scientific">Scortum barcoo</name>
    <name type="common">barcoo grunter</name>
    <dbReference type="NCBI Taxonomy" id="214431"/>
    <lineage>
        <taxon>Eukaryota</taxon>
        <taxon>Metazoa</taxon>
        <taxon>Chordata</taxon>
        <taxon>Craniata</taxon>
        <taxon>Vertebrata</taxon>
        <taxon>Euteleostomi</taxon>
        <taxon>Actinopterygii</taxon>
        <taxon>Neopterygii</taxon>
        <taxon>Teleostei</taxon>
        <taxon>Neoteleostei</taxon>
        <taxon>Acanthomorphata</taxon>
        <taxon>Eupercaria</taxon>
        <taxon>Centrarchiformes</taxon>
        <taxon>Terapontoidei</taxon>
        <taxon>Terapontidae</taxon>
        <taxon>Scortum</taxon>
    </lineage>
</organism>
<comment type="caution">
    <text evidence="1">The sequence shown here is derived from an EMBL/GenBank/DDBJ whole genome shotgun (WGS) entry which is preliminary data.</text>
</comment>
<gene>
    <name evidence="1" type="ORF">L3Q82_019872</name>
</gene>
<evidence type="ECO:0000313" key="1">
    <source>
        <dbReference type="EMBL" id="KAI3353331.1"/>
    </source>
</evidence>
<proteinExistence type="predicted"/>
<reference evidence="1" key="1">
    <citation type="submission" date="2022-04" db="EMBL/GenBank/DDBJ databases">
        <title>Jade perch genome.</title>
        <authorList>
            <person name="Chao B."/>
        </authorList>
    </citation>
    <scope>NUCLEOTIDE SEQUENCE</scope>
    <source>
        <strain evidence="1">CB-2022</strain>
    </source>
</reference>
<keyword evidence="2" id="KW-1185">Reference proteome</keyword>
<name>A0ACB8VCZ1_9TELE</name>
<dbReference type="EMBL" id="CM041553">
    <property type="protein sequence ID" value="KAI3353331.1"/>
    <property type="molecule type" value="Genomic_DNA"/>
</dbReference>
<dbReference type="Proteomes" id="UP000831701">
    <property type="component" value="Chromosome 23"/>
</dbReference>
<sequence>VHNCLSMGFSIGLGKMALSSYRSSCSRVLNNQDTSTSYSSGLYKHHTEVVGGTPWMGEFSLTHNDSLGFRTWLTSLKDHPNIVSYSLRPIHELVPNKTQKAGMKAAIKQYLQEHALSKSPSGRQCGYYTDNLAANCCPKKTRRGSLEITVVRAWNLYGDYVGSTDSYAKIWYGSFKRTTRMIESNDPRWNTVYNVGKLCNLLKRALSYNMIEKNFYTSGRWWKKRFHRHRLQRTTGNLHGGAYLLLNLSSGGKRRRKRGSRAGVLVRLRKRENRPPLPSILLANVQSLDNKLDELWSRMAFQWDIKNCNVLVFTETWLDPSIPDSAIVPEGLSIHRQDRTIHSGKSKGGGVCFMVNNKWCSDVESYFYGLFSGPGAPHDQMPALLSSATRDINTYTDAVIGYIGKCIDDVVPRITVQRHSPIRSPGLTGEVRAKLKARTDAYNSGDLEEYRKSRYALRRAISSAKRQYRDKVESHYKGSNTRSMWTAPGPDGIPGRALKVCADQLADVFADIFNMSLLQSVVPTCFKETIIVPKKTKILSLNDYRPVALTSTIMKCFEHSSPSSETSGSTAPSCDWILNFLTGSRPQAVQMGSTTSSTLTLNTGAPPGLCAQNSPLLYSLFTHDCVATHNSNTIVKFADDTTVIGLITGDCTIWTAYREEVRALPSWCQDNNLQLNVSKTKELIVDFRRRQREEHAPLSINGTPLSTGLRWRESTASARQRLFFLRRLRKAQHGLQDTLQLLQVHHREYPDWLHHRLAPPSTCFLAPAMISFSTSPPLYLSLLFFLSYNSPVLSCQPGNYTQCMAAPFVPGHNLVGEGFDVVTLQRKTAYMVDVETFLTPAGTCRLCSNPLQGKMPQKLPVSALDWRVYSQCDVHLYDSADASVSYRVSSRPPLSSEFRKNLARLPSHYNSSTSSQYRELIDIYGTHYIRQVSLGGRLRRITATRTCLSTLNGFTSSEVHNCLSMGFSIGLGKMALSSYRSSCSRVLNNQDSTSYSSGLHQHYTEVVGGTPWTGEFSLTRNDSLGYMKWLNSLKFRPNIVSYGLRPMYELVPSKTQKAGIQDAIKQYLQEHAQTKSPSEPQCGYYTDNRARNCCPKKTRRGSLEITLIRAWNLYGDYTTTTDSYAKIRYGSYEHRTSMIESDNPQWKTVYKVGKVDTDLLLEMEIWDEDLDYDDRLIRCKVSITQGSYIYTWKTGDLKQSDACLLPASCFLSSDKTLALSHRCGGDVSLDQEPAGHINLTLPGLFTDTQRLNQSEETPPVSVCTWVIGVPLGRTVLLKLVWLDGGSNVSVRCVRNKDGQVLERGGAALLSGCERNKATLTWTVAGHSSNAIQLSYRVQEDERNSSEDHTSPHSDQDLSRWSQTGTSFTSTAPVGQDVANGREGGRGRLYEGLELSSGPQSVSSPSPQGPGRLHPTSPLQGLAVAGRADRETLPLPEEEPNNRTDTSGAAHLVWKSGTVLSPRVGAISGAPGEKSPHSWRSQRNTDRLNSDLTSTVTSDPLNSPTNPQRDDAHTDTEPTPPSPSSSQGPGRISTTHVTRLDAAVGTVEALHPNTSQTYSLVSALHVSSQTSALEPTEESDNTLTSLGQSPTNPPQSSESVPHSSAPSSSPSVTQISKEETQTATQSTQRNFTNFYSSSSDIAKDLNRTLSFTESPSTPRVELTLGDEVQNSSAPDTTADTESYSLRPTYALLHDSSPTNSPTPAPHLSSSTSVHSPTPSHALQMHTTFPGGSQFARTPLPSPATTAKSAARTPLIDQKNTPVPLQILTIKSTSSHTPHMRNKLPLQSHTNVPATPKQSQDHITTTHTSLLSFTTAKSDYGHGDEERGVEREDESRQWLPRSTTAQAPTAGPPRRPPAWTTSHPSQETRTALTASVLTFAPTVSSTTSQTPKFFIVPDQPAAIRVESIELLLQIIVEESRSAFTSGLEEDTTAWVEPYLQRAPGFIRLLGVWSSGHAVQSLLEFKTSGALQWLSMTGPSSLLERTGLAQAVREGRSFRSSKITNITLGGLQGDVCDWLLQCQEGYKCVSQPGTSNYSCSSVCHFDYCHHHGICTHHPGQLPVCRCLVGEDFWYMGQRCDVRMTRARLVGVCLAILLIMVTVIGVLAFVAVRRYRAILIQAKVDQTRSSYRRFNHFDELSGRFWLRSWAGSADSLDNPAFTRSDELLHLRALDRPCCYHDDTLSLASTCPSHGTRINTIYPHSSQYGWRGSEMSMGDGVLDSGKASDLSVCSWPVEPIQWTPFPLLQQLATHRTPTVSEDDETKVLLRRHGAGRHGEELDCLTRMLKNQICSDTGMNHCETYFLSPLKMEDEIAALVVDNGSGMCKAGFAGDDAPRAVFPSIVGRPRHQGVMVGMGQKDSYVGDEAQSKRGILTLKYPIEHGIVTNWDDMEKIWHHTFYNELRVAPEEHPVLLTEAPLNPKANREKMTQIMFETFNTPAMYVAIQAVLSLYASGRTTGIVMDSGDGVTHTVPIYEGYALPHAILRLDLAGRDLTDYLMKILTERGYSFTTTAEREIVRDIKEKLCYVALDFEQEMGTAASSSSLEKSYELPDGQVITIGNERFRCPEALFQPSFLGMESCGIHETTFNSIMKCDVDIRKDLYANTVLSGGTTMYPGIADRMQKEITALAPTTMKIKIIAPPERKYSVWIGGSILASLSTFQQMWISKQEYDESGPSIVHRKCF</sequence>
<evidence type="ECO:0000313" key="2">
    <source>
        <dbReference type="Proteomes" id="UP000831701"/>
    </source>
</evidence>
<accession>A0ACB8VCZ1</accession>
<protein>
    <submittedName>
        <fullName evidence="1">Uncharacterized protein</fullName>
    </submittedName>
</protein>
<feature type="non-terminal residue" evidence="1">
    <location>
        <position position="1"/>
    </location>
</feature>